<dbReference type="Proteomes" id="UP000054217">
    <property type="component" value="Unassembled WGS sequence"/>
</dbReference>
<dbReference type="AlphaFoldDB" id="A0A0C3JB88"/>
<evidence type="ECO:0000313" key="1">
    <source>
        <dbReference type="EMBL" id="KIN94926.1"/>
    </source>
</evidence>
<evidence type="ECO:0000313" key="2">
    <source>
        <dbReference type="Proteomes" id="UP000054217"/>
    </source>
</evidence>
<keyword evidence="2" id="KW-1185">Reference proteome</keyword>
<dbReference type="InParanoid" id="A0A0C3JB88"/>
<dbReference type="OrthoDB" id="2656691at2759"/>
<proteinExistence type="predicted"/>
<gene>
    <name evidence="1" type="ORF">M404DRAFT_336107</name>
</gene>
<accession>A0A0C3JB88</accession>
<organism evidence="1 2">
    <name type="scientific">Pisolithus tinctorius Marx 270</name>
    <dbReference type="NCBI Taxonomy" id="870435"/>
    <lineage>
        <taxon>Eukaryota</taxon>
        <taxon>Fungi</taxon>
        <taxon>Dikarya</taxon>
        <taxon>Basidiomycota</taxon>
        <taxon>Agaricomycotina</taxon>
        <taxon>Agaricomycetes</taxon>
        <taxon>Agaricomycetidae</taxon>
        <taxon>Boletales</taxon>
        <taxon>Sclerodermatineae</taxon>
        <taxon>Pisolithaceae</taxon>
        <taxon>Pisolithus</taxon>
    </lineage>
</organism>
<reference evidence="1 2" key="1">
    <citation type="submission" date="2014-04" db="EMBL/GenBank/DDBJ databases">
        <authorList>
            <consortium name="DOE Joint Genome Institute"/>
            <person name="Kuo A."/>
            <person name="Kohler A."/>
            <person name="Costa M.D."/>
            <person name="Nagy L.G."/>
            <person name="Floudas D."/>
            <person name="Copeland A."/>
            <person name="Barry K.W."/>
            <person name="Cichocki N."/>
            <person name="Veneault-Fourrey C."/>
            <person name="LaButti K."/>
            <person name="Lindquist E.A."/>
            <person name="Lipzen A."/>
            <person name="Lundell T."/>
            <person name="Morin E."/>
            <person name="Murat C."/>
            <person name="Sun H."/>
            <person name="Tunlid A."/>
            <person name="Henrissat B."/>
            <person name="Grigoriev I.V."/>
            <person name="Hibbett D.S."/>
            <person name="Martin F."/>
            <person name="Nordberg H.P."/>
            <person name="Cantor M.N."/>
            <person name="Hua S.X."/>
        </authorList>
    </citation>
    <scope>NUCLEOTIDE SEQUENCE [LARGE SCALE GENOMIC DNA]</scope>
    <source>
        <strain evidence="1 2">Marx 270</strain>
    </source>
</reference>
<reference evidence="2" key="2">
    <citation type="submission" date="2015-01" db="EMBL/GenBank/DDBJ databases">
        <title>Evolutionary Origins and Diversification of the Mycorrhizal Mutualists.</title>
        <authorList>
            <consortium name="DOE Joint Genome Institute"/>
            <consortium name="Mycorrhizal Genomics Consortium"/>
            <person name="Kohler A."/>
            <person name="Kuo A."/>
            <person name="Nagy L.G."/>
            <person name="Floudas D."/>
            <person name="Copeland A."/>
            <person name="Barry K.W."/>
            <person name="Cichocki N."/>
            <person name="Veneault-Fourrey C."/>
            <person name="LaButti K."/>
            <person name="Lindquist E.A."/>
            <person name="Lipzen A."/>
            <person name="Lundell T."/>
            <person name="Morin E."/>
            <person name="Murat C."/>
            <person name="Riley R."/>
            <person name="Ohm R."/>
            <person name="Sun H."/>
            <person name="Tunlid A."/>
            <person name="Henrissat B."/>
            <person name="Grigoriev I.V."/>
            <person name="Hibbett D.S."/>
            <person name="Martin F."/>
        </authorList>
    </citation>
    <scope>NUCLEOTIDE SEQUENCE [LARGE SCALE GENOMIC DNA]</scope>
    <source>
        <strain evidence="2">Marx 270</strain>
    </source>
</reference>
<name>A0A0C3JB88_PISTI</name>
<sequence length="199" mass="21303">MSVLSAYHVDSPKTAAFFGHCECVQSGPNYHISQHYSPDAGPVILAQYVPTVTPDQVNEVPPACPGLFSGYLEPLNGGASSVVTFGSSVATLATANMTSSPSEASQIHPSITGPSTFATSGLPQQSFGDLRPCPWKDEQEGICNELVSWDCQVHLASAHGVVNMSGHTILTCGGCRSPLRRKSFLKHFRVVELGFRRRK</sequence>
<protein>
    <submittedName>
        <fullName evidence="1">Uncharacterized protein</fullName>
    </submittedName>
</protein>
<dbReference type="EMBL" id="KN832082">
    <property type="protein sequence ID" value="KIN94926.1"/>
    <property type="molecule type" value="Genomic_DNA"/>
</dbReference>
<dbReference type="HOGENOM" id="CLU_1372699_0_0_1"/>